<dbReference type="EC" id="6.3.5.-" evidence="1"/>
<dbReference type="Gene3D" id="1.10.20.60">
    <property type="entry name" value="Glu-tRNAGln amidotransferase C subunit, N-terminal domain"/>
    <property type="match status" value="1"/>
</dbReference>
<dbReference type="SUPFAM" id="SSF141000">
    <property type="entry name" value="Glu-tRNAGln amidotransferase C subunit"/>
    <property type="match status" value="1"/>
</dbReference>
<keyword evidence="1 2" id="KW-0436">Ligase</keyword>
<dbReference type="GO" id="GO:0006412">
    <property type="term" value="P:translation"/>
    <property type="evidence" value="ECO:0007669"/>
    <property type="project" value="UniProtKB-UniRule"/>
</dbReference>
<name>A0A344UTZ5_9ACTN</name>
<comment type="subunit">
    <text evidence="1">Heterotrimer of A, B and C subunits.</text>
</comment>
<gene>
    <name evidence="2" type="primary">gatC_2</name>
    <name evidence="1" type="synonym">gatC</name>
    <name evidence="2" type="ORF">JS278_01579</name>
</gene>
<dbReference type="AlphaFoldDB" id="A0A344UTZ5"/>
<keyword evidence="3" id="KW-1185">Reference proteome</keyword>
<proteinExistence type="inferred from homology"/>
<keyword evidence="2" id="KW-0808">Transferase</keyword>
<keyword evidence="1" id="KW-0648">Protein biosynthesis</keyword>
<dbReference type="GO" id="GO:0016740">
    <property type="term" value="F:transferase activity"/>
    <property type="evidence" value="ECO:0007669"/>
    <property type="project" value="UniProtKB-KW"/>
</dbReference>
<dbReference type="GO" id="GO:0005524">
    <property type="term" value="F:ATP binding"/>
    <property type="evidence" value="ECO:0007669"/>
    <property type="project" value="UniProtKB-KW"/>
</dbReference>
<dbReference type="Pfam" id="PF02686">
    <property type="entry name" value="GatC"/>
    <property type="match status" value="1"/>
</dbReference>
<evidence type="ECO:0000313" key="3">
    <source>
        <dbReference type="Proteomes" id="UP000251995"/>
    </source>
</evidence>
<dbReference type="GO" id="GO:0050567">
    <property type="term" value="F:glutaminyl-tRNA synthase (glutamine-hydrolyzing) activity"/>
    <property type="evidence" value="ECO:0007669"/>
    <property type="project" value="UniProtKB-UniRule"/>
</dbReference>
<dbReference type="InterPro" id="IPR036113">
    <property type="entry name" value="Asp/Glu-ADT_sf_sub_c"/>
</dbReference>
<accession>A0A344UTZ5</accession>
<dbReference type="EMBL" id="CP025198">
    <property type="protein sequence ID" value="AXE38743.1"/>
    <property type="molecule type" value="Genomic_DNA"/>
</dbReference>
<comment type="function">
    <text evidence="1">Allows the formation of correctly charged Asn-tRNA(Asn) or Gln-tRNA(Gln) through the transamidation of misacylated Asp-tRNA(Asn) or Glu-tRNA(Gln) in organisms which lack either or both of asparaginyl-tRNA or glutaminyl-tRNA synthetases. The reaction takes place in the presence of glutamine and ATP through an activated phospho-Asp-tRNA(Asn) or phospho-Glu-tRNA(Gln).</text>
</comment>
<comment type="similarity">
    <text evidence="1">Belongs to the GatC family.</text>
</comment>
<keyword evidence="1" id="KW-0067">ATP-binding</keyword>
<comment type="catalytic activity">
    <reaction evidence="1">
        <text>L-glutamyl-tRNA(Gln) + L-glutamine + ATP + H2O = L-glutaminyl-tRNA(Gln) + L-glutamate + ADP + phosphate + H(+)</text>
        <dbReference type="Rhea" id="RHEA:17521"/>
        <dbReference type="Rhea" id="RHEA-COMP:9681"/>
        <dbReference type="Rhea" id="RHEA-COMP:9684"/>
        <dbReference type="ChEBI" id="CHEBI:15377"/>
        <dbReference type="ChEBI" id="CHEBI:15378"/>
        <dbReference type="ChEBI" id="CHEBI:29985"/>
        <dbReference type="ChEBI" id="CHEBI:30616"/>
        <dbReference type="ChEBI" id="CHEBI:43474"/>
        <dbReference type="ChEBI" id="CHEBI:58359"/>
        <dbReference type="ChEBI" id="CHEBI:78520"/>
        <dbReference type="ChEBI" id="CHEBI:78521"/>
        <dbReference type="ChEBI" id="CHEBI:456216"/>
    </reaction>
</comment>
<dbReference type="GO" id="GO:0050566">
    <property type="term" value="F:asparaginyl-tRNA synthase (glutamine-hydrolyzing) activity"/>
    <property type="evidence" value="ECO:0007669"/>
    <property type="project" value="RHEA"/>
</dbReference>
<dbReference type="NCBIfam" id="TIGR00135">
    <property type="entry name" value="gatC"/>
    <property type="match status" value="1"/>
</dbReference>
<dbReference type="Proteomes" id="UP000251995">
    <property type="component" value="Chromosome"/>
</dbReference>
<dbReference type="InterPro" id="IPR003837">
    <property type="entry name" value="GatC"/>
</dbReference>
<dbReference type="HAMAP" id="MF_00122">
    <property type="entry name" value="GatC"/>
    <property type="match status" value="1"/>
</dbReference>
<evidence type="ECO:0000256" key="1">
    <source>
        <dbReference type="HAMAP-Rule" id="MF_00122"/>
    </source>
</evidence>
<organism evidence="2 3">
    <name type="scientific">Acidipropionibacterium virtanenii</name>
    <dbReference type="NCBI Taxonomy" id="2057246"/>
    <lineage>
        <taxon>Bacteria</taxon>
        <taxon>Bacillati</taxon>
        <taxon>Actinomycetota</taxon>
        <taxon>Actinomycetes</taxon>
        <taxon>Propionibacteriales</taxon>
        <taxon>Propionibacteriaceae</taxon>
        <taxon>Acidipropionibacterium</taxon>
    </lineage>
</organism>
<keyword evidence="1" id="KW-0547">Nucleotide-binding</keyword>
<sequence length="99" mass="10747">MALSPDDVARLAGLARIELTEEETARLALQLDGILDAVASVSRVAGDDVPPTSHAVPLINVFRADEVRPSMPTEEALAMAPRAEQNRFRVPRILDEEAM</sequence>
<evidence type="ECO:0000313" key="2">
    <source>
        <dbReference type="EMBL" id="AXE38743.1"/>
    </source>
</evidence>
<comment type="catalytic activity">
    <reaction evidence="1">
        <text>L-aspartyl-tRNA(Asn) + L-glutamine + ATP + H2O = L-asparaginyl-tRNA(Asn) + L-glutamate + ADP + phosphate + 2 H(+)</text>
        <dbReference type="Rhea" id="RHEA:14513"/>
        <dbReference type="Rhea" id="RHEA-COMP:9674"/>
        <dbReference type="Rhea" id="RHEA-COMP:9677"/>
        <dbReference type="ChEBI" id="CHEBI:15377"/>
        <dbReference type="ChEBI" id="CHEBI:15378"/>
        <dbReference type="ChEBI" id="CHEBI:29985"/>
        <dbReference type="ChEBI" id="CHEBI:30616"/>
        <dbReference type="ChEBI" id="CHEBI:43474"/>
        <dbReference type="ChEBI" id="CHEBI:58359"/>
        <dbReference type="ChEBI" id="CHEBI:78515"/>
        <dbReference type="ChEBI" id="CHEBI:78516"/>
        <dbReference type="ChEBI" id="CHEBI:456216"/>
    </reaction>
</comment>
<reference evidence="2 3" key="1">
    <citation type="submission" date="2017-12" db="EMBL/GenBank/DDBJ databases">
        <title>The whole genome sequence of the Acidipropionibacterium virtanenii sp. nov. type strain JS278.</title>
        <authorList>
            <person name="Laine P."/>
            <person name="Deptula P."/>
            <person name="Varmanen P."/>
            <person name="Auvinen P."/>
        </authorList>
    </citation>
    <scope>NUCLEOTIDE SEQUENCE [LARGE SCALE GENOMIC DNA]</scope>
    <source>
        <strain evidence="2 3">JS278</strain>
    </source>
</reference>
<dbReference type="GO" id="GO:0006450">
    <property type="term" value="P:regulation of translational fidelity"/>
    <property type="evidence" value="ECO:0007669"/>
    <property type="project" value="InterPro"/>
</dbReference>
<protein>
    <recommendedName>
        <fullName evidence="1">Aspartyl/glutamyl-tRNA(Asn/Gln) amidotransferase subunit C</fullName>
        <shortName evidence="1">Asp/Glu-ADT subunit C</shortName>
        <ecNumber evidence="1">6.3.5.-</ecNumber>
    </recommendedName>
</protein>
<dbReference type="KEGG" id="acij:JS278_01579"/>